<dbReference type="PANTHER" id="PTHR33116:SF75">
    <property type="entry name" value="RIBONUCLEASE H PROTEIN"/>
    <property type="match status" value="1"/>
</dbReference>
<evidence type="ECO:0000313" key="1">
    <source>
        <dbReference type="EMBL" id="KYP65494.1"/>
    </source>
</evidence>
<dbReference type="EMBL" id="CM003608">
    <property type="protein sequence ID" value="KYP65494.1"/>
    <property type="molecule type" value="Genomic_DNA"/>
</dbReference>
<dbReference type="Gramene" id="C.cajan_11401.t">
    <property type="protein sequence ID" value="C.cajan_11401.t.cds1"/>
    <property type="gene ID" value="C.cajan_11401"/>
</dbReference>
<dbReference type="OMA" id="HCSASMN"/>
<accession>A0A151TEM6</accession>
<evidence type="ECO:0000313" key="2">
    <source>
        <dbReference type="Proteomes" id="UP000075243"/>
    </source>
</evidence>
<dbReference type="AlphaFoldDB" id="A0A151TEM6"/>
<keyword evidence="2" id="KW-1185">Reference proteome</keyword>
<proteinExistence type="predicted"/>
<sequence length="135" mass="16203">MQTVHMPRSICDDVDKLSRNFLWGDRPTHRKIHTISWDKICRPKERDGLGLRSLREVNNSFMMKNCWSLITEPNKLWVKVIRSKYKCQDGVIPRVEKKAKMSNLWQGICLNWKHVMMHVKWRVKDGCSVRFWFDS</sequence>
<dbReference type="PANTHER" id="PTHR33116">
    <property type="entry name" value="REVERSE TRANSCRIPTASE ZINC-BINDING DOMAIN-CONTAINING PROTEIN-RELATED-RELATED"/>
    <property type="match status" value="1"/>
</dbReference>
<organism evidence="1 2">
    <name type="scientific">Cajanus cajan</name>
    <name type="common">Pigeon pea</name>
    <name type="synonym">Cajanus indicus</name>
    <dbReference type="NCBI Taxonomy" id="3821"/>
    <lineage>
        <taxon>Eukaryota</taxon>
        <taxon>Viridiplantae</taxon>
        <taxon>Streptophyta</taxon>
        <taxon>Embryophyta</taxon>
        <taxon>Tracheophyta</taxon>
        <taxon>Spermatophyta</taxon>
        <taxon>Magnoliopsida</taxon>
        <taxon>eudicotyledons</taxon>
        <taxon>Gunneridae</taxon>
        <taxon>Pentapetalae</taxon>
        <taxon>rosids</taxon>
        <taxon>fabids</taxon>
        <taxon>Fabales</taxon>
        <taxon>Fabaceae</taxon>
        <taxon>Papilionoideae</taxon>
        <taxon>50 kb inversion clade</taxon>
        <taxon>NPAAA clade</taxon>
        <taxon>indigoferoid/millettioid clade</taxon>
        <taxon>Phaseoleae</taxon>
        <taxon>Cajanus</taxon>
    </lineage>
</organism>
<reference evidence="1 2" key="1">
    <citation type="journal article" date="2012" name="Nat. Biotechnol.">
        <title>Draft genome sequence of pigeonpea (Cajanus cajan), an orphan legume crop of resource-poor farmers.</title>
        <authorList>
            <person name="Varshney R.K."/>
            <person name="Chen W."/>
            <person name="Li Y."/>
            <person name="Bharti A.K."/>
            <person name="Saxena R.K."/>
            <person name="Schlueter J.A."/>
            <person name="Donoghue M.T."/>
            <person name="Azam S."/>
            <person name="Fan G."/>
            <person name="Whaley A.M."/>
            <person name="Farmer A.D."/>
            <person name="Sheridan J."/>
            <person name="Iwata A."/>
            <person name="Tuteja R."/>
            <person name="Penmetsa R.V."/>
            <person name="Wu W."/>
            <person name="Upadhyaya H.D."/>
            <person name="Yang S.P."/>
            <person name="Shah T."/>
            <person name="Saxena K.B."/>
            <person name="Michael T."/>
            <person name="McCombie W.R."/>
            <person name="Yang B."/>
            <person name="Zhang G."/>
            <person name="Yang H."/>
            <person name="Wang J."/>
            <person name="Spillane C."/>
            <person name="Cook D.R."/>
            <person name="May G.D."/>
            <person name="Xu X."/>
            <person name="Jackson S.A."/>
        </authorList>
    </citation>
    <scope>NUCLEOTIDE SEQUENCE [LARGE SCALE GENOMIC DNA]</scope>
    <source>
        <strain evidence="2">cv. Asha</strain>
    </source>
</reference>
<name>A0A151TEM6_CAJCA</name>
<protein>
    <submittedName>
        <fullName evidence="1">Ribonuclease H protein At1g65750 family</fullName>
    </submittedName>
</protein>
<gene>
    <name evidence="1" type="ORF">KK1_011730</name>
</gene>
<dbReference type="Proteomes" id="UP000075243">
    <property type="component" value="Chromosome 6"/>
</dbReference>